<dbReference type="Proteomes" id="UP001472677">
    <property type="component" value="Unassembled WGS sequence"/>
</dbReference>
<sequence length="83" mass="9582">MMKGVAKVVDVIGSYSWVLGDENDIVSFWEDIWLDNVPLKDTFPRLFMLAVDRIKQLLIVAMIYNVKRDAMFFEDLFGCSNMG</sequence>
<name>A0ABR2BM95_9ROSI</name>
<proteinExistence type="predicted"/>
<protein>
    <submittedName>
        <fullName evidence="1">Uncharacterized protein</fullName>
    </submittedName>
</protein>
<evidence type="ECO:0000313" key="1">
    <source>
        <dbReference type="EMBL" id="KAK8508261.1"/>
    </source>
</evidence>
<evidence type="ECO:0000313" key="2">
    <source>
        <dbReference type="Proteomes" id="UP001472677"/>
    </source>
</evidence>
<keyword evidence="2" id="KW-1185">Reference proteome</keyword>
<dbReference type="EMBL" id="JBBPBM010000103">
    <property type="protein sequence ID" value="KAK8508261.1"/>
    <property type="molecule type" value="Genomic_DNA"/>
</dbReference>
<reference evidence="1 2" key="1">
    <citation type="journal article" date="2024" name="G3 (Bethesda)">
        <title>Genome assembly of Hibiscus sabdariffa L. provides insights into metabolisms of medicinal natural products.</title>
        <authorList>
            <person name="Kim T."/>
        </authorList>
    </citation>
    <scope>NUCLEOTIDE SEQUENCE [LARGE SCALE GENOMIC DNA]</scope>
    <source>
        <strain evidence="1">TK-2024</strain>
        <tissue evidence="1">Old leaves</tissue>
    </source>
</reference>
<comment type="caution">
    <text evidence="1">The sequence shown here is derived from an EMBL/GenBank/DDBJ whole genome shotgun (WGS) entry which is preliminary data.</text>
</comment>
<accession>A0ABR2BM95</accession>
<organism evidence="1 2">
    <name type="scientific">Hibiscus sabdariffa</name>
    <name type="common">roselle</name>
    <dbReference type="NCBI Taxonomy" id="183260"/>
    <lineage>
        <taxon>Eukaryota</taxon>
        <taxon>Viridiplantae</taxon>
        <taxon>Streptophyta</taxon>
        <taxon>Embryophyta</taxon>
        <taxon>Tracheophyta</taxon>
        <taxon>Spermatophyta</taxon>
        <taxon>Magnoliopsida</taxon>
        <taxon>eudicotyledons</taxon>
        <taxon>Gunneridae</taxon>
        <taxon>Pentapetalae</taxon>
        <taxon>rosids</taxon>
        <taxon>malvids</taxon>
        <taxon>Malvales</taxon>
        <taxon>Malvaceae</taxon>
        <taxon>Malvoideae</taxon>
        <taxon>Hibiscus</taxon>
    </lineage>
</organism>
<gene>
    <name evidence="1" type="ORF">V6N12_019440</name>
</gene>